<name>A0AAN5D0L7_9BILA</name>
<accession>A0AAN5D0L7</accession>
<keyword evidence="2" id="KW-1185">Reference proteome</keyword>
<comment type="caution">
    <text evidence="1">The sequence shown here is derived from an EMBL/GenBank/DDBJ whole genome shotgun (WGS) entry which is preliminary data.</text>
</comment>
<dbReference type="Proteomes" id="UP001328107">
    <property type="component" value="Unassembled WGS sequence"/>
</dbReference>
<sequence>DGRMEMMILGVKGSILRFAYQRGKELVILERRRTNSFSPLTFSALLPMRGIDHSPSPFPLLVAHEKTKTEESLNSIRIHLLEYLTRERLFSVTVERSDDNPLGSNEVFIDGLEDGRVRVHALNEEKGKDNDIKYSISSFEGTLRRTGEDQLIRAEPFPPSVRALYTTSLLIFPSNGTSEMESSSTRKRMTTVVGVNGNEIFMARMKGNGKLHPIRRDRLHREVTPNLISLVFINIWLRKL</sequence>
<dbReference type="AlphaFoldDB" id="A0AAN5D0L7"/>
<evidence type="ECO:0000313" key="2">
    <source>
        <dbReference type="Proteomes" id="UP001328107"/>
    </source>
</evidence>
<reference evidence="2" key="1">
    <citation type="submission" date="2022-10" db="EMBL/GenBank/DDBJ databases">
        <title>Genome assembly of Pristionchus species.</title>
        <authorList>
            <person name="Yoshida K."/>
            <person name="Sommer R.J."/>
        </authorList>
    </citation>
    <scope>NUCLEOTIDE SEQUENCE [LARGE SCALE GENOMIC DNA]</scope>
    <source>
        <strain evidence="2">RS5460</strain>
    </source>
</reference>
<gene>
    <name evidence="1" type="ORF">PMAYCL1PPCAC_24152</name>
</gene>
<dbReference type="EMBL" id="BTRK01000005">
    <property type="protein sequence ID" value="GMR53957.1"/>
    <property type="molecule type" value="Genomic_DNA"/>
</dbReference>
<feature type="non-terminal residue" evidence="1">
    <location>
        <position position="1"/>
    </location>
</feature>
<protein>
    <submittedName>
        <fullName evidence="1">Uncharacterized protein</fullName>
    </submittedName>
</protein>
<organism evidence="1 2">
    <name type="scientific">Pristionchus mayeri</name>
    <dbReference type="NCBI Taxonomy" id="1317129"/>
    <lineage>
        <taxon>Eukaryota</taxon>
        <taxon>Metazoa</taxon>
        <taxon>Ecdysozoa</taxon>
        <taxon>Nematoda</taxon>
        <taxon>Chromadorea</taxon>
        <taxon>Rhabditida</taxon>
        <taxon>Rhabditina</taxon>
        <taxon>Diplogasteromorpha</taxon>
        <taxon>Diplogasteroidea</taxon>
        <taxon>Neodiplogasteridae</taxon>
        <taxon>Pristionchus</taxon>
    </lineage>
</organism>
<proteinExistence type="predicted"/>
<evidence type="ECO:0000313" key="1">
    <source>
        <dbReference type="EMBL" id="GMR53957.1"/>
    </source>
</evidence>